<dbReference type="SUPFAM" id="SSF53649">
    <property type="entry name" value="Alkaline phosphatase-like"/>
    <property type="match status" value="1"/>
</dbReference>
<dbReference type="PROSITE" id="PS51257">
    <property type="entry name" value="PROKAR_LIPOPROTEIN"/>
    <property type="match status" value="1"/>
</dbReference>
<feature type="domain" description="Sulfatase N-terminal" evidence="6">
    <location>
        <begin position="28"/>
        <end position="359"/>
    </location>
</feature>
<dbReference type="Gene3D" id="3.40.720.10">
    <property type="entry name" value="Alkaline Phosphatase, subunit A"/>
    <property type="match status" value="1"/>
</dbReference>
<dbReference type="PANTHER" id="PTHR42693:SF53">
    <property type="entry name" value="ENDO-4-O-SULFATASE"/>
    <property type="match status" value="1"/>
</dbReference>
<dbReference type="EC" id="3.1.6.1" evidence="7"/>
<reference evidence="7 8" key="1">
    <citation type="submission" date="2019-02" db="EMBL/GenBank/DDBJ databases">
        <title>Deep-cultivation of Planctomycetes and their phenomic and genomic characterization uncovers novel biology.</title>
        <authorList>
            <person name="Wiegand S."/>
            <person name="Jogler M."/>
            <person name="Boedeker C."/>
            <person name="Pinto D."/>
            <person name="Vollmers J."/>
            <person name="Rivas-Marin E."/>
            <person name="Kohn T."/>
            <person name="Peeters S.H."/>
            <person name="Heuer A."/>
            <person name="Rast P."/>
            <person name="Oberbeckmann S."/>
            <person name="Bunk B."/>
            <person name="Jeske O."/>
            <person name="Meyerdierks A."/>
            <person name="Storesund J.E."/>
            <person name="Kallscheuer N."/>
            <person name="Luecker S."/>
            <person name="Lage O.M."/>
            <person name="Pohl T."/>
            <person name="Merkel B.J."/>
            <person name="Hornburger P."/>
            <person name="Mueller R.-W."/>
            <person name="Bruemmer F."/>
            <person name="Labrenz M."/>
            <person name="Spormann A.M."/>
            <person name="Op Den Camp H."/>
            <person name="Overmann J."/>
            <person name="Amann R."/>
            <person name="Jetten M.S.M."/>
            <person name="Mascher T."/>
            <person name="Medema M.H."/>
            <person name="Devos D.P."/>
            <person name="Kaster A.-K."/>
            <person name="Ovreas L."/>
            <person name="Rohde M."/>
            <person name="Galperin M.Y."/>
            <person name="Jogler C."/>
        </authorList>
    </citation>
    <scope>NUCLEOTIDE SEQUENCE [LARGE SCALE GENOMIC DNA]</scope>
    <source>
        <strain evidence="7 8">Poly51</strain>
    </source>
</reference>
<evidence type="ECO:0000256" key="2">
    <source>
        <dbReference type="ARBA" id="ARBA00022723"/>
    </source>
</evidence>
<dbReference type="AlphaFoldDB" id="A0A5C6F2W0"/>
<dbReference type="Gene3D" id="3.30.1120.10">
    <property type="match status" value="1"/>
</dbReference>
<keyword evidence="5" id="KW-0732">Signal</keyword>
<evidence type="ECO:0000256" key="1">
    <source>
        <dbReference type="ARBA" id="ARBA00008779"/>
    </source>
</evidence>
<dbReference type="Pfam" id="PF00884">
    <property type="entry name" value="Sulfatase"/>
    <property type="match status" value="1"/>
</dbReference>
<dbReference type="GO" id="GO:0046872">
    <property type="term" value="F:metal ion binding"/>
    <property type="evidence" value="ECO:0007669"/>
    <property type="project" value="UniProtKB-KW"/>
</dbReference>
<sequence precursor="true">MKNCIRLCCVICLLGACFSVAKSTAGEPNIIVIMADDLGYNDVGCYGCKDIPTPNIDQLASDGVRFTSGYVTWHMCGPSRAGFLTGRNQASFGYYKNATLPFDPKQGLPKMETIASLLQKQGYVTGGVGKWHMGTANDQHPNSMGFDDWFGFLSGGLMYYPLDHPSYKGKYNPLKRPARWRDIHHTLPLIHNQTPVKRERYLTHELTDAGIAFMDKNSEKPFFLFMSYNAPHLDLEAPEETIANFPEDKMSKVPGVKPGARSVYGAMVYELDLGVGQLLSKIDDLGIAKNTVVWFLSDNGGMSRTSDNRPLRGSKGRAYEGGLRVPMIVKWPGKTPQGVVLDEMISSLDIGATSIAMAGGDPAQAGLHGKDIQQYMTQQSTKAPHDVLYWHTGRGQTRQGVIREGDFKLLTAKGKAVLYNLKDDLGETTDVAASHPERVRSMLARWDEWNKGNAPDLWGTPDRPYQYAEYEWLKGSQHYKATSE</sequence>
<protein>
    <submittedName>
        <fullName evidence="7">Arylsulfatase</fullName>
        <ecNumber evidence="7">3.1.6.1</ecNumber>
    </submittedName>
</protein>
<dbReference type="EMBL" id="SJPW01000004">
    <property type="protein sequence ID" value="TWU54737.1"/>
    <property type="molecule type" value="Genomic_DNA"/>
</dbReference>
<keyword evidence="2" id="KW-0479">Metal-binding</keyword>
<dbReference type="Proteomes" id="UP000318288">
    <property type="component" value="Unassembled WGS sequence"/>
</dbReference>
<proteinExistence type="inferred from homology"/>
<evidence type="ECO:0000256" key="3">
    <source>
        <dbReference type="ARBA" id="ARBA00022801"/>
    </source>
</evidence>
<dbReference type="InterPro" id="IPR050738">
    <property type="entry name" value="Sulfatase"/>
</dbReference>
<evidence type="ECO:0000313" key="7">
    <source>
        <dbReference type="EMBL" id="TWU54737.1"/>
    </source>
</evidence>
<keyword evidence="4" id="KW-0106">Calcium</keyword>
<dbReference type="RefSeq" id="WP_146458899.1">
    <property type="nucleotide sequence ID" value="NZ_SJPW01000004.1"/>
</dbReference>
<gene>
    <name evidence="7" type="primary">atsA_61</name>
    <name evidence="7" type="ORF">Poly51_34560</name>
</gene>
<dbReference type="PROSITE" id="PS00149">
    <property type="entry name" value="SULFATASE_2"/>
    <property type="match status" value="1"/>
</dbReference>
<name>A0A5C6F2W0_9BACT</name>
<keyword evidence="8" id="KW-1185">Reference proteome</keyword>
<dbReference type="InterPro" id="IPR017850">
    <property type="entry name" value="Alkaline_phosphatase_core_sf"/>
</dbReference>
<evidence type="ECO:0000256" key="4">
    <source>
        <dbReference type="ARBA" id="ARBA00022837"/>
    </source>
</evidence>
<accession>A0A5C6F2W0</accession>
<comment type="caution">
    <text evidence="7">The sequence shown here is derived from an EMBL/GenBank/DDBJ whole genome shotgun (WGS) entry which is preliminary data.</text>
</comment>
<dbReference type="PANTHER" id="PTHR42693">
    <property type="entry name" value="ARYLSULFATASE FAMILY MEMBER"/>
    <property type="match status" value="1"/>
</dbReference>
<feature type="signal peptide" evidence="5">
    <location>
        <begin position="1"/>
        <end position="21"/>
    </location>
</feature>
<feature type="chain" id="PRO_5023012934" evidence="5">
    <location>
        <begin position="22"/>
        <end position="484"/>
    </location>
</feature>
<comment type="similarity">
    <text evidence="1">Belongs to the sulfatase family.</text>
</comment>
<dbReference type="GO" id="GO:0004065">
    <property type="term" value="F:arylsulfatase activity"/>
    <property type="evidence" value="ECO:0007669"/>
    <property type="project" value="UniProtKB-EC"/>
</dbReference>
<keyword evidence="3 7" id="KW-0378">Hydrolase</keyword>
<dbReference type="OrthoDB" id="9783154at2"/>
<evidence type="ECO:0000313" key="8">
    <source>
        <dbReference type="Proteomes" id="UP000318288"/>
    </source>
</evidence>
<evidence type="ECO:0000256" key="5">
    <source>
        <dbReference type="SAM" id="SignalP"/>
    </source>
</evidence>
<evidence type="ECO:0000259" key="6">
    <source>
        <dbReference type="Pfam" id="PF00884"/>
    </source>
</evidence>
<dbReference type="InterPro" id="IPR000917">
    <property type="entry name" value="Sulfatase_N"/>
</dbReference>
<organism evidence="7 8">
    <name type="scientific">Rubripirellula tenax</name>
    <dbReference type="NCBI Taxonomy" id="2528015"/>
    <lineage>
        <taxon>Bacteria</taxon>
        <taxon>Pseudomonadati</taxon>
        <taxon>Planctomycetota</taxon>
        <taxon>Planctomycetia</taxon>
        <taxon>Pirellulales</taxon>
        <taxon>Pirellulaceae</taxon>
        <taxon>Rubripirellula</taxon>
    </lineage>
</organism>
<dbReference type="InterPro" id="IPR024607">
    <property type="entry name" value="Sulfatase_CS"/>
</dbReference>